<proteinExistence type="predicted"/>
<dbReference type="PANTHER" id="PTHR37592">
    <property type="match status" value="1"/>
</dbReference>
<dbReference type="RefSeq" id="XP_016582808.1">
    <property type="nucleotide sequence ID" value="XM_016736788.1"/>
</dbReference>
<evidence type="ECO:0000313" key="3">
    <source>
        <dbReference type="EMBL" id="KJR80132.1"/>
    </source>
</evidence>
<dbReference type="OrthoDB" id="2497581at2759"/>
<reference evidence="3 4" key="1">
    <citation type="journal article" date="2014" name="BMC Genomics">
        <title>Comparative genomics of the major fungal agents of human and animal Sporotrichosis: Sporothrix schenckii and Sporothrix brasiliensis.</title>
        <authorList>
            <person name="Teixeira M.M."/>
            <person name="de Almeida L.G."/>
            <person name="Kubitschek-Barreira P."/>
            <person name="Alves F.L."/>
            <person name="Kioshima E.S."/>
            <person name="Abadio A.K."/>
            <person name="Fernandes L."/>
            <person name="Derengowski L.S."/>
            <person name="Ferreira K.S."/>
            <person name="Souza R.C."/>
            <person name="Ruiz J.C."/>
            <person name="de Andrade N.C."/>
            <person name="Paes H.C."/>
            <person name="Nicola A.M."/>
            <person name="Albuquerque P."/>
            <person name="Gerber A.L."/>
            <person name="Martins V.P."/>
            <person name="Peconick L.D."/>
            <person name="Neto A.V."/>
            <person name="Chaucanez C.B."/>
            <person name="Silva P.A."/>
            <person name="Cunha O.L."/>
            <person name="de Oliveira F.F."/>
            <person name="dos Santos T.C."/>
            <person name="Barros A.L."/>
            <person name="Soares M.A."/>
            <person name="de Oliveira L.M."/>
            <person name="Marini M.M."/>
            <person name="Villalobos-Duno H."/>
            <person name="Cunha M.M."/>
            <person name="de Hoog S."/>
            <person name="da Silveira J.F."/>
            <person name="Henrissat B."/>
            <person name="Nino-Vega G.A."/>
            <person name="Cisalpino P.S."/>
            <person name="Mora-Montes H.M."/>
            <person name="Almeida S.R."/>
            <person name="Stajich J.E."/>
            <person name="Lopes-Bezerra L.M."/>
            <person name="Vasconcelos A.T."/>
            <person name="Felipe M.S."/>
        </authorList>
    </citation>
    <scope>NUCLEOTIDE SEQUENCE [LARGE SCALE GENOMIC DNA]</scope>
    <source>
        <strain evidence="3 4">1099-18</strain>
    </source>
</reference>
<evidence type="ECO:0000256" key="1">
    <source>
        <dbReference type="SAM" id="SignalP"/>
    </source>
</evidence>
<dbReference type="EMBL" id="AXCR01000012">
    <property type="protein sequence ID" value="KJR80132.1"/>
    <property type="molecule type" value="Genomic_DNA"/>
</dbReference>
<dbReference type="GeneID" id="27672065"/>
<dbReference type="Pfam" id="PF23631">
    <property type="entry name" value="DUF7143"/>
    <property type="match status" value="1"/>
</dbReference>
<dbReference type="AlphaFoldDB" id="A0A0F2LRJ6"/>
<feature type="signal peptide" evidence="1">
    <location>
        <begin position="1"/>
        <end position="16"/>
    </location>
</feature>
<evidence type="ECO:0000259" key="2">
    <source>
        <dbReference type="Pfam" id="PF23631"/>
    </source>
</evidence>
<name>A0A0F2LRJ6_SPOSC</name>
<dbReference type="PANTHER" id="PTHR37592:SF1">
    <property type="match status" value="1"/>
</dbReference>
<organism evidence="3 4">
    <name type="scientific">Sporothrix schenckii 1099-18</name>
    <dbReference type="NCBI Taxonomy" id="1397361"/>
    <lineage>
        <taxon>Eukaryota</taxon>
        <taxon>Fungi</taxon>
        <taxon>Dikarya</taxon>
        <taxon>Ascomycota</taxon>
        <taxon>Pezizomycotina</taxon>
        <taxon>Sordariomycetes</taxon>
        <taxon>Sordariomycetidae</taxon>
        <taxon>Ophiostomatales</taxon>
        <taxon>Ophiostomataceae</taxon>
        <taxon>Sporothrix</taxon>
    </lineage>
</organism>
<gene>
    <name evidence="3" type="ORF">SPSK_10326</name>
</gene>
<sequence>MRASLVALACVSGCLAAPAPAKRASDICFVIGNTVLPAETQTAADALADVITCSKTTTTISNVPDVTSDNVSFSQINFANSKSSTLQFALDEFATSSPLADNDLATFQNQLNTYVATEAGIRSVAGPLAIKVPKFFLEFQVSRIQTAQGNPPTDPGLAVDHLLTKVLTNAAGQSQDLLDQVTALSKVLA</sequence>
<evidence type="ECO:0000313" key="4">
    <source>
        <dbReference type="Proteomes" id="UP000033710"/>
    </source>
</evidence>
<feature type="chain" id="PRO_5002454555" description="DUF7143 domain-containing protein" evidence="1">
    <location>
        <begin position="17"/>
        <end position="189"/>
    </location>
</feature>
<keyword evidence="1" id="KW-0732">Signal</keyword>
<comment type="caution">
    <text evidence="3">The sequence shown here is derived from an EMBL/GenBank/DDBJ whole genome shotgun (WGS) entry which is preliminary data.</text>
</comment>
<feature type="domain" description="DUF7143" evidence="2">
    <location>
        <begin position="30"/>
        <end position="188"/>
    </location>
</feature>
<dbReference type="InterPro" id="IPR055567">
    <property type="entry name" value="DUF7143"/>
</dbReference>
<reference evidence="3 4" key="2">
    <citation type="journal article" date="2015" name="Eukaryot. Cell">
        <title>Asexual propagation of a virulent clone complex in a human and feline outbreak of sporotrichosis.</title>
        <authorList>
            <person name="Teixeira Mde M."/>
            <person name="Rodrigues A.M."/>
            <person name="Tsui C.K."/>
            <person name="de Almeida L.G."/>
            <person name="Van Diepeningen A.D."/>
            <person name="van den Ende B.G."/>
            <person name="Fernandes G.F."/>
            <person name="Kano R."/>
            <person name="Hamelin R.C."/>
            <person name="Lopes-Bezerra L.M."/>
            <person name="Vasconcelos A.T."/>
            <person name="de Hoog S."/>
            <person name="de Camargo Z.P."/>
            <person name="Felipe M.S."/>
        </authorList>
    </citation>
    <scope>NUCLEOTIDE SEQUENCE [LARGE SCALE GENOMIC DNA]</scope>
    <source>
        <strain evidence="3 4">1099-18</strain>
    </source>
</reference>
<dbReference type="VEuPathDB" id="FungiDB:SPSK_10326"/>
<dbReference type="KEGG" id="ssck:SPSK_10326"/>
<protein>
    <recommendedName>
        <fullName evidence="2">DUF7143 domain-containing protein</fullName>
    </recommendedName>
</protein>
<dbReference type="Proteomes" id="UP000033710">
    <property type="component" value="Unassembled WGS sequence"/>
</dbReference>
<accession>A0A0F2LRJ6</accession>